<dbReference type="InterPro" id="IPR037185">
    <property type="entry name" value="EmrE-like"/>
</dbReference>
<sequence>MHPAIAVSLVFAGCMLNNVFLELIIREAPSSGNFFTFSQFFFIALQGFIFTADFGRKSPIIPIRCYFNMVAFFFITSVINNYAFNFNVAVPLHMIFRAGSLVANLCLGVIILKRSYKLSKYISVLMITAGIAICTVVSANKVEVHHTATTGNPYTDYLWWCVGITMLVVALFLSARLGIYQEQLYSQFGKHPTEALFYAHALPLPGFLFLGRDIYKHVMLFTASEPLYLYGMSLIIPKLWLYTLGNVVTQYICIRAVYVLTSETTSLTVTLVVTLRKFFSLMFSIFYFKNPFTVYHWIGTVLVFTGTFIFVELFQKIQESLSPPVKKEKSQ</sequence>
<dbReference type="KEGG" id="epa:110236903"/>
<dbReference type="OrthoDB" id="999962at2759"/>
<dbReference type="GO" id="GO:0000139">
    <property type="term" value="C:Golgi membrane"/>
    <property type="evidence" value="ECO:0007669"/>
    <property type="project" value="TreeGrafter"/>
</dbReference>
<dbReference type="GeneID" id="110236903"/>
<evidence type="ECO:0000256" key="5">
    <source>
        <dbReference type="ARBA" id="ARBA00022692"/>
    </source>
</evidence>
<feature type="transmembrane region" description="Helical" evidence="8">
    <location>
        <begin position="37"/>
        <end position="54"/>
    </location>
</feature>
<evidence type="ECO:0000256" key="3">
    <source>
        <dbReference type="ARBA" id="ARBA00022448"/>
    </source>
</evidence>
<protein>
    <recommendedName>
        <fullName evidence="11">UDP-xylose and UDP-N-acetylglucosamine transporter</fullName>
    </recommendedName>
</protein>
<evidence type="ECO:0000256" key="6">
    <source>
        <dbReference type="ARBA" id="ARBA00022989"/>
    </source>
</evidence>
<feature type="transmembrane region" description="Helical" evidence="8">
    <location>
        <begin position="227"/>
        <end position="254"/>
    </location>
</feature>
<dbReference type="PANTHER" id="PTHR10778:SF4">
    <property type="entry name" value="NUCLEOTIDE SUGAR TRANSPORTER SLC35B4"/>
    <property type="match status" value="1"/>
</dbReference>
<accession>A0A913X359</accession>
<evidence type="ECO:0000313" key="10">
    <source>
        <dbReference type="Proteomes" id="UP000887567"/>
    </source>
</evidence>
<comment type="subcellular location">
    <subcellularLocation>
        <location evidence="1">Endomembrane system</location>
        <topology evidence="1">Multi-pass membrane protein</topology>
    </subcellularLocation>
</comment>
<keyword evidence="3" id="KW-0813">Transport</keyword>
<evidence type="ECO:0008006" key="11">
    <source>
        <dbReference type="Google" id="ProtNLM"/>
    </source>
</evidence>
<dbReference type="GO" id="GO:0005789">
    <property type="term" value="C:endoplasmic reticulum membrane"/>
    <property type="evidence" value="ECO:0007669"/>
    <property type="project" value="TreeGrafter"/>
</dbReference>
<evidence type="ECO:0000256" key="8">
    <source>
        <dbReference type="SAM" id="Phobius"/>
    </source>
</evidence>
<feature type="transmembrane region" description="Helical" evidence="8">
    <location>
        <begin position="90"/>
        <end position="112"/>
    </location>
</feature>
<evidence type="ECO:0000256" key="1">
    <source>
        <dbReference type="ARBA" id="ARBA00004127"/>
    </source>
</evidence>
<keyword evidence="5 8" id="KW-0812">Transmembrane</keyword>
<evidence type="ECO:0000256" key="2">
    <source>
        <dbReference type="ARBA" id="ARBA00010694"/>
    </source>
</evidence>
<dbReference type="Pfam" id="PF08449">
    <property type="entry name" value="UAA"/>
    <property type="match status" value="1"/>
</dbReference>
<comment type="similarity">
    <text evidence="2">Belongs to the nucleotide-sugar transporter family. SLC35B subfamily.</text>
</comment>
<evidence type="ECO:0000256" key="4">
    <source>
        <dbReference type="ARBA" id="ARBA00022597"/>
    </source>
</evidence>
<proteinExistence type="inferred from homology"/>
<evidence type="ECO:0000313" key="9">
    <source>
        <dbReference type="EnsemblMetazoa" id="XP_020898120.1"/>
    </source>
</evidence>
<dbReference type="EnsemblMetazoa" id="XM_021042461.1">
    <property type="protein sequence ID" value="XP_020898120.1"/>
    <property type="gene ID" value="LOC110236903"/>
</dbReference>
<dbReference type="OMA" id="NPFTGWH"/>
<keyword evidence="10" id="KW-1185">Reference proteome</keyword>
<reference evidence="9" key="1">
    <citation type="submission" date="2022-11" db="UniProtKB">
        <authorList>
            <consortium name="EnsemblMetazoa"/>
        </authorList>
    </citation>
    <scope>IDENTIFICATION</scope>
</reference>
<dbReference type="PANTHER" id="PTHR10778">
    <property type="entry name" value="SOLUTE CARRIER FAMILY 35 MEMBER B"/>
    <property type="match status" value="1"/>
</dbReference>
<feature type="transmembrane region" description="Helical" evidence="8">
    <location>
        <begin position="157"/>
        <end position="175"/>
    </location>
</feature>
<dbReference type="RefSeq" id="XP_020898120.1">
    <property type="nucleotide sequence ID" value="XM_021042461.1"/>
</dbReference>
<keyword evidence="6 8" id="KW-1133">Transmembrane helix</keyword>
<dbReference type="GO" id="GO:0005462">
    <property type="term" value="F:UDP-N-acetylglucosamine transmembrane transporter activity"/>
    <property type="evidence" value="ECO:0007669"/>
    <property type="project" value="TreeGrafter"/>
</dbReference>
<feature type="transmembrane region" description="Helical" evidence="8">
    <location>
        <begin position="294"/>
        <end position="314"/>
    </location>
</feature>
<dbReference type="AlphaFoldDB" id="A0A913X359"/>
<name>A0A913X359_EXADI</name>
<evidence type="ECO:0000256" key="7">
    <source>
        <dbReference type="ARBA" id="ARBA00023136"/>
    </source>
</evidence>
<feature type="transmembrane region" description="Helical" evidence="8">
    <location>
        <begin position="124"/>
        <end position="142"/>
    </location>
</feature>
<feature type="transmembrane region" description="Helical" evidence="8">
    <location>
        <begin position="66"/>
        <end position="84"/>
    </location>
</feature>
<organism evidence="9 10">
    <name type="scientific">Exaiptasia diaphana</name>
    <name type="common">Tropical sea anemone</name>
    <name type="synonym">Aiptasia pulchella</name>
    <dbReference type="NCBI Taxonomy" id="2652724"/>
    <lineage>
        <taxon>Eukaryota</taxon>
        <taxon>Metazoa</taxon>
        <taxon>Cnidaria</taxon>
        <taxon>Anthozoa</taxon>
        <taxon>Hexacorallia</taxon>
        <taxon>Actiniaria</taxon>
        <taxon>Aiptasiidae</taxon>
        <taxon>Exaiptasia</taxon>
    </lineage>
</organism>
<dbReference type="GO" id="GO:0005464">
    <property type="term" value="F:UDP-xylose transmembrane transporter activity"/>
    <property type="evidence" value="ECO:0007669"/>
    <property type="project" value="TreeGrafter"/>
</dbReference>
<dbReference type="SUPFAM" id="SSF103481">
    <property type="entry name" value="Multidrug resistance efflux transporter EmrE"/>
    <property type="match status" value="1"/>
</dbReference>
<keyword evidence="4" id="KW-0762">Sugar transport</keyword>
<dbReference type="InterPro" id="IPR013657">
    <property type="entry name" value="SCL35B1-4/HUT1"/>
</dbReference>
<dbReference type="Proteomes" id="UP000887567">
    <property type="component" value="Unplaced"/>
</dbReference>
<keyword evidence="7 8" id="KW-0472">Membrane</keyword>